<dbReference type="SUPFAM" id="SSF52833">
    <property type="entry name" value="Thioredoxin-like"/>
    <property type="match status" value="1"/>
</dbReference>
<proteinExistence type="predicted"/>
<reference evidence="2 3" key="1">
    <citation type="submission" date="2022-10" db="EMBL/GenBank/DDBJ databases">
        <title>Marinomonas transparenta sp. nov. and Marinomonas sargassi sp. nov., isolated from marine alga (Sargassum natans (L.) Gaillon).</title>
        <authorList>
            <person name="Wang Y."/>
        </authorList>
    </citation>
    <scope>NUCLEOTIDE SEQUENCE [LARGE SCALE GENOMIC DNA]</scope>
    <source>
        <strain evidence="2 3">C2222</strain>
    </source>
</reference>
<feature type="chain" id="PRO_5045760124" evidence="1">
    <location>
        <begin position="19"/>
        <end position="237"/>
    </location>
</feature>
<comment type="caution">
    <text evidence="2">The sequence shown here is derived from an EMBL/GenBank/DDBJ whole genome shotgun (WGS) entry which is preliminary data.</text>
</comment>
<dbReference type="Proteomes" id="UP001209713">
    <property type="component" value="Unassembled WGS sequence"/>
</dbReference>
<dbReference type="PANTHER" id="PTHR36057:SF1">
    <property type="entry name" value="LIPOPROTEIN LIPID ATTACHMENT SITE-LIKE PROTEIN, PUTATIVE (DUF1223)-RELATED"/>
    <property type="match status" value="1"/>
</dbReference>
<gene>
    <name evidence="2" type="ORF">OFY17_02405</name>
</gene>
<dbReference type="Pfam" id="PF06764">
    <property type="entry name" value="DUF1223"/>
    <property type="match status" value="1"/>
</dbReference>
<dbReference type="RefSeq" id="WP_263529101.1">
    <property type="nucleotide sequence ID" value="NZ_JAOVZB010000001.1"/>
</dbReference>
<sequence>MKTLLITAFFLLPLLVQAQEWQSSNKQAQLVELYTSEGCSSCPPADKWLSTLKDHPKLFDHIVPIAMHVDYWDYIGWKDPFASPEYSQRQRQYARDGHISQVYTPGFVVNNKEWRSWFYGQRQLPEATKETGKLHISLDDNNILQASYSENKNVTLHVSYLGMGLTTKVRAGENRNKQLNHDFVALNHLTLPGNQNWTLLLPEAPNKGQQKTAIAAWVSDNQTNQVLQAVGGYLEKN</sequence>
<accession>A0ABT2YPB2</accession>
<name>A0ABT2YPB2_9GAMM</name>
<evidence type="ECO:0000313" key="2">
    <source>
        <dbReference type="EMBL" id="MCV2401727.1"/>
    </source>
</evidence>
<dbReference type="InterPro" id="IPR010634">
    <property type="entry name" value="DUF1223"/>
</dbReference>
<feature type="signal peptide" evidence="1">
    <location>
        <begin position="1"/>
        <end position="18"/>
    </location>
</feature>
<keyword evidence="3" id="KW-1185">Reference proteome</keyword>
<dbReference type="InterPro" id="IPR036249">
    <property type="entry name" value="Thioredoxin-like_sf"/>
</dbReference>
<protein>
    <submittedName>
        <fullName evidence="2">DUF1223 domain-containing protein</fullName>
    </submittedName>
</protein>
<evidence type="ECO:0000313" key="3">
    <source>
        <dbReference type="Proteomes" id="UP001209713"/>
    </source>
</evidence>
<dbReference type="PANTHER" id="PTHR36057">
    <property type="match status" value="1"/>
</dbReference>
<organism evidence="2 3">
    <name type="scientific">Marinomonas sargassi</name>
    <dbReference type="NCBI Taxonomy" id="2984494"/>
    <lineage>
        <taxon>Bacteria</taxon>
        <taxon>Pseudomonadati</taxon>
        <taxon>Pseudomonadota</taxon>
        <taxon>Gammaproteobacteria</taxon>
        <taxon>Oceanospirillales</taxon>
        <taxon>Oceanospirillaceae</taxon>
        <taxon>Marinomonas</taxon>
    </lineage>
</organism>
<keyword evidence="1" id="KW-0732">Signal</keyword>
<dbReference type="EMBL" id="JAOVZB010000001">
    <property type="protein sequence ID" value="MCV2401727.1"/>
    <property type="molecule type" value="Genomic_DNA"/>
</dbReference>
<evidence type="ECO:0000256" key="1">
    <source>
        <dbReference type="SAM" id="SignalP"/>
    </source>
</evidence>